<dbReference type="InterPro" id="IPR029498">
    <property type="entry name" value="HeLo_dom"/>
</dbReference>
<accession>A0A9P9J288</accession>
<evidence type="ECO:0000313" key="2">
    <source>
        <dbReference type="EMBL" id="KAH7140611.1"/>
    </source>
</evidence>
<gene>
    <name evidence="2" type="ORF">EDB81DRAFT_654920</name>
</gene>
<keyword evidence="2" id="KW-0034">Amyloid</keyword>
<dbReference type="SUPFAM" id="SSF56112">
    <property type="entry name" value="Protein kinase-like (PK-like)"/>
    <property type="match status" value="1"/>
</dbReference>
<dbReference type="GO" id="GO:0004672">
    <property type="term" value="F:protein kinase activity"/>
    <property type="evidence" value="ECO:0007669"/>
    <property type="project" value="InterPro"/>
</dbReference>
<dbReference type="OrthoDB" id="1911848at2759"/>
<dbReference type="PANTHER" id="PTHR37542:SF1">
    <property type="entry name" value="PRION-INHIBITION AND PROPAGATION HELO DOMAIN-CONTAINING PROTEIN"/>
    <property type="match status" value="1"/>
</dbReference>
<organism evidence="2 3">
    <name type="scientific">Dactylonectria macrodidyma</name>
    <dbReference type="NCBI Taxonomy" id="307937"/>
    <lineage>
        <taxon>Eukaryota</taxon>
        <taxon>Fungi</taxon>
        <taxon>Dikarya</taxon>
        <taxon>Ascomycota</taxon>
        <taxon>Pezizomycotina</taxon>
        <taxon>Sordariomycetes</taxon>
        <taxon>Hypocreomycetidae</taxon>
        <taxon>Hypocreales</taxon>
        <taxon>Nectriaceae</taxon>
        <taxon>Dactylonectria</taxon>
    </lineage>
</organism>
<dbReference type="Gene3D" id="1.10.510.10">
    <property type="entry name" value="Transferase(Phosphotransferase) domain 1"/>
    <property type="match status" value="1"/>
</dbReference>
<reference evidence="2" key="1">
    <citation type="journal article" date="2021" name="Nat. Commun.">
        <title>Genetic determinants of endophytism in the Arabidopsis root mycobiome.</title>
        <authorList>
            <person name="Mesny F."/>
            <person name="Miyauchi S."/>
            <person name="Thiergart T."/>
            <person name="Pickel B."/>
            <person name="Atanasova L."/>
            <person name="Karlsson M."/>
            <person name="Huettel B."/>
            <person name="Barry K.W."/>
            <person name="Haridas S."/>
            <person name="Chen C."/>
            <person name="Bauer D."/>
            <person name="Andreopoulos W."/>
            <person name="Pangilinan J."/>
            <person name="LaButti K."/>
            <person name="Riley R."/>
            <person name="Lipzen A."/>
            <person name="Clum A."/>
            <person name="Drula E."/>
            <person name="Henrissat B."/>
            <person name="Kohler A."/>
            <person name="Grigoriev I.V."/>
            <person name="Martin F.M."/>
            <person name="Hacquard S."/>
        </authorList>
    </citation>
    <scope>NUCLEOTIDE SEQUENCE</scope>
    <source>
        <strain evidence="2">MPI-CAGE-AT-0147</strain>
    </source>
</reference>
<dbReference type="InterPro" id="IPR011009">
    <property type="entry name" value="Kinase-like_dom_sf"/>
</dbReference>
<keyword evidence="3" id="KW-1185">Reference proteome</keyword>
<dbReference type="PROSITE" id="PS50011">
    <property type="entry name" value="PROTEIN_KINASE_DOM"/>
    <property type="match status" value="1"/>
</dbReference>
<comment type="caution">
    <text evidence="2">The sequence shown here is derived from an EMBL/GenBank/DDBJ whole genome shotgun (WGS) entry which is preliminary data.</text>
</comment>
<dbReference type="InterPro" id="IPR038305">
    <property type="entry name" value="HeLo_sf"/>
</dbReference>
<feature type="domain" description="Protein kinase" evidence="1">
    <location>
        <begin position="246"/>
        <end position="605"/>
    </location>
</feature>
<evidence type="ECO:0000259" key="1">
    <source>
        <dbReference type="PROSITE" id="PS50011"/>
    </source>
</evidence>
<protein>
    <submittedName>
        <fullName evidence="2">Prion-inhibition and propagation-domain-containing protein</fullName>
    </submittedName>
</protein>
<name>A0A9P9J288_9HYPO</name>
<sequence>MDPVSLAGLGLGVASLTFELFSICVKGKTMLTHTGYNLLLEAEGMPKSCQYLLVRLAMEKEKLLAWAVLTNISEGDAATRPALRLNKHTVIDALREIQTLLLDAAQLDNRYKLKLILSTNKSTEKPEDDQNPKDKTLRNEYSTIQQKALDFISRTRKYPKRLQWAAFDKENFEDLLSNLRVLNDDMMGFLEAYERKRHFQMQEATFMQILQVNNRMDDLVELLHSLKGTAVEEEKQGQANNSDQRTYEDRLIRLTRFKAVSIAIETQTTHIDEPGARMILDSAVTGAELSLEKLTEIVPDDDGEDEQPQRCHGLYDETPVWVEWRYYEGVGEDEEPPAFIVQRISKLAKLLRDGMKPAEFLVPDCLGYVHQQSHCRFGFVYKSKESLGRDLPISLFDLLSTIKKPSLTTRIRIAYAAVNSIWYLHATNWLHKGLRSENIAFQDRRQIRDATPFLCGFDYSRPSGIGEETEQPSQNHLHDIYRHPETQFDFPRDGRAGFKKAHDIYSLGVVMFEIGVWKPVSGILGIDTTKPVKASRVKKVQSELLQEENLDLLESEAGDVFAAAVKACLDGTLAPSKLAHSPEADSELQISFGEHVVKSLEKICI</sequence>
<dbReference type="Gene3D" id="1.20.120.1020">
    <property type="entry name" value="Prion-inhibition and propagation, HeLo domain"/>
    <property type="match status" value="1"/>
</dbReference>
<dbReference type="Proteomes" id="UP000738349">
    <property type="component" value="Unassembled WGS sequence"/>
</dbReference>
<dbReference type="EMBL" id="JAGMUV010000011">
    <property type="protein sequence ID" value="KAH7140611.1"/>
    <property type="molecule type" value="Genomic_DNA"/>
</dbReference>
<dbReference type="Pfam" id="PF14479">
    <property type="entry name" value="HeLo"/>
    <property type="match status" value="1"/>
</dbReference>
<proteinExistence type="predicted"/>
<dbReference type="GO" id="GO:0005524">
    <property type="term" value="F:ATP binding"/>
    <property type="evidence" value="ECO:0007669"/>
    <property type="project" value="InterPro"/>
</dbReference>
<dbReference type="InterPro" id="IPR000719">
    <property type="entry name" value="Prot_kinase_dom"/>
</dbReference>
<dbReference type="PANTHER" id="PTHR37542">
    <property type="entry name" value="HELO DOMAIN-CONTAINING PROTEIN-RELATED"/>
    <property type="match status" value="1"/>
</dbReference>
<evidence type="ECO:0000313" key="3">
    <source>
        <dbReference type="Proteomes" id="UP000738349"/>
    </source>
</evidence>
<dbReference type="AlphaFoldDB" id="A0A9P9J288"/>
<keyword evidence="2" id="KW-0640">Prion</keyword>